<comment type="subunit">
    <text evidence="3">Homodimer.</text>
</comment>
<dbReference type="SUPFAM" id="SSF46785">
    <property type="entry name" value="Winged helix' DNA-binding domain"/>
    <property type="match status" value="1"/>
</dbReference>
<evidence type="ECO:0000256" key="5">
    <source>
        <dbReference type="ARBA" id="ARBA00022490"/>
    </source>
</evidence>
<dbReference type="GO" id="GO:0005737">
    <property type="term" value="C:cytoplasm"/>
    <property type="evidence" value="ECO:0007669"/>
    <property type="project" value="UniProtKB-SubCell"/>
</dbReference>
<dbReference type="Gene3D" id="2.30.30.90">
    <property type="match status" value="1"/>
</dbReference>
<keyword evidence="7" id="KW-0805">Transcription regulation</keyword>
<evidence type="ECO:0000256" key="9">
    <source>
        <dbReference type="ARBA" id="ARBA00023159"/>
    </source>
</evidence>
<dbReference type="PANTHER" id="PTHR33238">
    <property type="entry name" value="IRON (METAL) DEPENDENT REPRESSOR, DTXR FAMILY"/>
    <property type="match status" value="1"/>
</dbReference>
<dbReference type="SUPFAM" id="SSF47979">
    <property type="entry name" value="Iron-dependent repressor protein, dimerization domain"/>
    <property type="match status" value="1"/>
</dbReference>
<dbReference type="PROSITE" id="PS50944">
    <property type="entry name" value="HTH_DTXR"/>
    <property type="match status" value="1"/>
</dbReference>
<dbReference type="Gene3D" id="1.10.60.10">
    <property type="entry name" value="Iron dependent repressor, metal binding and dimerisation domain"/>
    <property type="match status" value="1"/>
</dbReference>
<keyword evidence="6" id="KW-0678">Repressor</keyword>
<feature type="domain" description="HTH dtxR-type" evidence="14">
    <location>
        <begin position="1"/>
        <end position="63"/>
    </location>
</feature>
<dbReference type="InterPro" id="IPR036388">
    <property type="entry name" value="WH-like_DNA-bd_sf"/>
</dbReference>
<proteinExistence type="inferred from homology"/>
<dbReference type="InterPro" id="IPR022687">
    <property type="entry name" value="HTH_DTXR"/>
</dbReference>
<gene>
    <name evidence="15" type="ORF">BUL40_00415</name>
</gene>
<evidence type="ECO:0000256" key="6">
    <source>
        <dbReference type="ARBA" id="ARBA00022491"/>
    </source>
</evidence>
<dbReference type="InterPro" id="IPR007167">
    <property type="entry name" value="Fe-transptr_FeoA-like"/>
</dbReference>
<dbReference type="GO" id="GO:0046983">
    <property type="term" value="F:protein dimerization activity"/>
    <property type="evidence" value="ECO:0007669"/>
    <property type="project" value="InterPro"/>
</dbReference>
<evidence type="ECO:0000259" key="14">
    <source>
        <dbReference type="PROSITE" id="PS50944"/>
    </source>
</evidence>
<dbReference type="InterPro" id="IPR036390">
    <property type="entry name" value="WH_DNA-bd_sf"/>
</dbReference>
<evidence type="ECO:0000256" key="2">
    <source>
        <dbReference type="ARBA" id="ARBA00007871"/>
    </source>
</evidence>
<evidence type="ECO:0000256" key="7">
    <source>
        <dbReference type="ARBA" id="ARBA00023015"/>
    </source>
</evidence>
<evidence type="ECO:0000313" key="16">
    <source>
        <dbReference type="Proteomes" id="UP000191680"/>
    </source>
</evidence>
<keyword evidence="10" id="KW-0804">Transcription</keyword>
<evidence type="ECO:0000256" key="11">
    <source>
        <dbReference type="ARBA" id="ARBA00023211"/>
    </source>
</evidence>
<accession>A0A1V6LV50</accession>
<comment type="caution">
    <text evidence="15">The sequence shown here is derived from an EMBL/GenBank/DDBJ whole genome shotgun (WGS) entry which is preliminary data.</text>
</comment>
<comment type="subcellular location">
    <subcellularLocation>
        <location evidence="1">Cytoplasm</location>
    </subcellularLocation>
</comment>
<keyword evidence="9" id="KW-0010">Activator</keyword>
<reference evidence="15 16" key="1">
    <citation type="submission" date="2016-12" db="EMBL/GenBank/DDBJ databases">
        <authorList>
            <person name="Song W.-J."/>
            <person name="Kurnit D.M."/>
        </authorList>
    </citation>
    <scope>NUCLEOTIDE SEQUENCE [LARGE SCALE GENOMIC DNA]</scope>
    <source>
        <strain evidence="15 16">HSG9</strain>
    </source>
</reference>
<dbReference type="InterPro" id="IPR022689">
    <property type="entry name" value="Iron_dep_repressor"/>
</dbReference>
<dbReference type="Proteomes" id="UP000191680">
    <property type="component" value="Unassembled WGS sequence"/>
</dbReference>
<comment type="function">
    <text evidence="12">In the presence of manganese, represses expression of mntH and mntS. Up-regulates expression of mntP.</text>
</comment>
<dbReference type="InterPro" id="IPR036421">
    <property type="entry name" value="Fe_dep_repressor_sf"/>
</dbReference>
<evidence type="ECO:0000256" key="10">
    <source>
        <dbReference type="ARBA" id="ARBA00023163"/>
    </source>
</evidence>
<dbReference type="PANTHER" id="PTHR33238:SF11">
    <property type="entry name" value="TRANSCRIPTIONAL REGULATOR MNTR"/>
    <property type="match status" value="1"/>
</dbReference>
<evidence type="ECO:0000256" key="8">
    <source>
        <dbReference type="ARBA" id="ARBA00023125"/>
    </source>
</evidence>
<evidence type="ECO:0000256" key="3">
    <source>
        <dbReference type="ARBA" id="ARBA00011738"/>
    </source>
</evidence>
<dbReference type="InterPro" id="IPR038157">
    <property type="entry name" value="FeoA_core_dom"/>
</dbReference>
<evidence type="ECO:0000256" key="4">
    <source>
        <dbReference type="ARBA" id="ARBA00022386"/>
    </source>
</evidence>
<keyword evidence="16" id="KW-1185">Reference proteome</keyword>
<keyword evidence="5" id="KW-0963">Cytoplasm</keyword>
<sequence length="218" mass="24950">MTRSEENYLKAIYHLGGHKEQSISTNALAEEMDTKPSSVTDMAKKLAEKTLVNYIKYQGVSLTAKGKKTALSIIRKHRLWEVFLVKKLDFSWDEVHEVAEQLEHIKSEKLIDKIDELLEFPKYDPHGDPIPTKDGEFHEREKQLLSELKTQQKGICVGVKDTSSAFLKFLDKNQIALGHTIEVLDVEDFDESLLVKIDGKELHISSQIANNLYIKKEN</sequence>
<keyword evidence="11" id="KW-0464">Manganese</keyword>
<dbReference type="GO" id="GO:0046914">
    <property type="term" value="F:transition metal ion binding"/>
    <property type="evidence" value="ECO:0007669"/>
    <property type="project" value="InterPro"/>
</dbReference>
<protein>
    <recommendedName>
        <fullName evidence="4">Transcriptional regulator MntR</fullName>
    </recommendedName>
    <alternativeName>
        <fullName evidence="13">Manganese transport regulator</fullName>
    </alternativeName>
</protein>
<dbReference type="OrthoDB" id="9791355at2"/>
<name>A0A1V6LV50_9FLAO</name>
<dbReference type="InterPro" id="IPR050536">
    <property type="entry name" value="DtxR_MntR_Metal-Reg"/>
</dbReference>
<comment type="similarity">
    <text evidence="2">Belongs to the DtxR/MntR family.</text>
</comment>
<organism evidence="15 16">
    <name type="scientific">Croceivirga radicis</name>
    <dbReference type="NCBI Taxonomy" id="1929488"/>
    <lineage>
        <taxon>Bacteria</taxon>
        <taxon>Pseudomonadati</taxon>
        <taxon>Bacteroidota</taxon>
        <taxon>Flavobacteriia</taxon>
        <taxon>Flavobacteriales</taxon>
        <taxon>Flavobacteriaceae</taxon>
        <taxon>Croceivirga</taxon>
    </lineage>
</organism>
<dbReference type="InterPro" id="IPR001367">
    <property type="entry name" value="Fe_dep_repressor"/>
</dbReference>
<dbReference type="Gene3D" id="1.10.10.10">
    <property type="entry name" value="Winged helix-like DNA-binding domain superfamily/Winged helix DNA-binding domain"/>
    <property type="match status" value="1"/>
</dbReference>
<evidence type="ECO:0000256" key="1">
    <source>
        <dbReference type="ARBA" id="ARBA00004496"/>
    </source>
</evidence>
<dbReference type="Pfam" id="PF02742">
    <property type="entry name" value="Fe_dep_repr_C"/>
    <property type="match status" value="1"/>
</dbReference>
<evidence type="ECO:0000313" key="15">
    <source>
        <dbReference type="EMBL" id="OQD44054.1"/>
    </source>
</evidence>
<dbReference type="Pfam" id="PF04023">
    <property type="entry name" value="FeoA"/>
    <property type="match status" value="1"/>
</dbReference>
<dbReference type="GO" id="GO:0003700">
    <property type="term" value="F:DNA-binding transcription factor activity"/>
    <property type="evidence" value="ECO:0007669"/>
    <property type="project" value="InterPro"/>
</dbReference>
<keyword evidence="8" id="KW-0238">DNA-binding</keyword>
<dbReference type="SMART" id="SM00529">
    <property type="entry name" value="HTH_DTXR"/>
    <property type="match status" value="1"/>
</dbReference>
<dbReference type="RefSeq" id="WP_080317632.1">
    <property type="nucleotide sequence ID" value="NZ_MTBC01000001.1"/>
</dbReference>
<dbReference type="GO" id="GO:0003677">
    <property type="term" value="F:DNA binding"/>
    <property type="evidence" value="ECO:0007669"/>
    <property type="project" value="UniProtKB-KW"/>
</dbReference>
<dbReference type="AlphaFoldDB" id="A0A1V6LV50"/>
<dbReference type="Pfam" id="PF01325">
    <property type="entry name" value="Fe_dep_repress"/>
    <property type="match status" value="1"/>
</dbReference>
<evidence type="ECO:0000256" key="13">
    <source>
        <dbReference type="ARBA" id="ARBA00032593"/>
    </source>
</evidence>
<evidence type="ECO:0000256" key="12">
    <source>
        <dbReference type="ARBA" id="ARBA00025185"/>
    </source>
</evidence>
<dbReference type="EMBL" id="MTBC01000001">
    <property type="protein sequence ID" value="OQD44054.1"/>
    <property type="molecule type" value="Genomic_DNA"/>
</dbReference>